<proteinExistence type="predicted"/>
<feature type="transmembrane region" description="Helical" evidence="1">
    <location>
        <begin position="103"/>
        <end position="125"/>
    </location>
</feature>
<protein>
    <submittedName>
        <fullName evidence="2">Uncharacterized protein</fullName>
    </submittedName>
</protein>
<gene>
    <name evidence="2" type="ORF">BJP51_12570</name>
</gene>
<dbReference type="Proteomes" id="UP000187465">
    <property type="component" value="Unassembled WGS sequence"/>
</dbReference>
<feature type="transmembrane region" description="Helical" evidence="1">
    <location>
        <begin position="165"/>
        <end position="183"/>
    </location>
</feature>
<evidence type="ECO:0000313" key="3">
    <source>
        <dbReference type="Proteomes" id="UP000187465"/>
    </source>
</evidence>
<reference evidence="2 3" key="1">
    <citation type="submission" date="2016-10" db="EMBL/GenBank/DDBJ databases">
        <title>Paenibacillus species isolates.</title>
        <authorList>
            <person name="Beno S.M."/>
        </authorList>
    </citation>
    <scope>NUCLEOTIDE SEQUENCE [LARGE SCALE GENOMIC DNA]</scope>
    <source>
        <strain evidence="2 3">FSL H7-0604</strain>
    </source>
</reference>
<keyword evidence="1" id="KW-1133">Transmembrane helix</keyword>
<dbReference type="AlphaFoldDB" id="A0A1R0XDN7"/>
<evidence type="ECO:0000313" key="2">
    <source>
        <dbReference type="EMBL" id="OMD33190.1"/>
    </source>
</evidence>
<feature type="transmembrane region" description="Helical" evidence="1">
    <location>
        <begin position="216"/>
        <end position="239"/>
    </location>
</feature>
<keyword evidence="1" id="KW-0472">Membrane</keyword>
<name>A0A1R0XDN7_9BACL</name>
<dbReference type="EMBL" id="MKQP01000014">
    <property type="protein sequence ID" value="OMD33190.1"/>
    <property type="molecule type" value="Genomic_DNA"/>
</dbReference>
<sequence length="244" mass="27571">MFKYRTMLRQDLQNAVKDPMLLLITLGPLLLTLIIRYGFPPLSDWIASLSSFHLLSYSDFITVVLMLLVPQLAGIAAGLLILDERDERLIGIYAVTPLMKNGYLAYRLILPIFISIVMSAVFLLFSGISQHKLENIAVLLLLVLETPILAMLMATFAANKVEGLAFSKMIGLTLLGAVFAYFVPEPWQLLAGVFPTYWPAKLYLEGIAVNHSSYKIAIYFIIGLLFHLLLLQQMFKLFWKKIEQ</sequence>
<feature type="transmembrane region" description="Helical" evidence="1">
    <location>
        <begin position="137"/>
        <end position="158"/>
    </location>
</feature>
<comment type="caution">
    <text evidence="2">The sequence shown here is derived from an EMBL/GenBank/DDBJ whole genome shotgun (WGS) entry which is preliminary data.</text>
</comment>
<keyword evidence="1" id="KW-0812">Transmembrane</keyword>
<accession>A0A1R0XDN7</accession>
<organism evidence="2 3">
    <name type="scientific">Paenibacillus odorifer</name>
    <dbReference type="NCBI Taxonomy" id="189426"/>
    <lineage>
        <taxon>Bacteria</taxon>
        <taxon>Bacillati</taxon>
        <taxon>Bacillota</taxon>
        <taxon>Bacilli</taxon>
        <taxon>Bacillales</taxon>
        <taxon>Paenibacillaceae</taxon>
        <taxon>Paenibacillus</taxon>
    </lineage>
</organism>
<dbReference type="RefSeq" id="WP_036689563.1">
    <property type="nucleotide sequence ID" value="NZ_MKQP01000014.1"/>
</dbReference>
<feature type="transmembrane region" description="Helical" evidence="1">
    <location>
        <begin position="60"/>
        <end position="82"/>
    </location>
</feature>
<evidence type="ECO:0000256" key="1">
    <source>
        <dbReference type="SAM" id="Phobius"/>
    </source>
</evidence>
<feature type="transmembrane region" description="Helical" evidence="1">
    <location>
        <begin position="21"/>
        <end position="40"/>
    </location>
</feature>